<dbReference type="EMBL" id="MSDQ01000004">
    <property type="protein sequence ID" value="OLO12973.1"/>
    <property type="molecule type" value="Genomic_DNA"/>
</dbReference>
<dbReference type="STRING" id="223900.GCA_000821045_02383"/>
<evidence type="ECO:0000256" key="8">
    <source>
        <dbReference type="ARBA" id="ARBA00035676"/>
    </source>
</evidence>
<accession>A0A1Q8TH29</accession>
<dbReference type="InterPro" id="IPR036038">
    <property type="entry name" value="Aminotransferase-like"/>
</dbReference>
<evidence type="ECO:0000256" key="3">
    <source>
        <dbReference type="ARBA" id="ARBA00011738"/>
    </source>
</evidence>
<evidence type="ECO:0000313" key="12">
    <source>
        <dbReference type="Proteomes" id="UP000186806"/>
    </source>
</evidence>
<dbReference type="PANTHER" id="PTHR42743">
    <property type="entry name" value="AMINO-ACID AMINOTRANSFERASE"/>
    <property type="match status" value="1"/>
</dbReference>
<comment type="similarity">
    <text evidence="2">Belongs to the class-IV pyridoxal-phosphate-dependent aminotransferase family.</text>
</comment>
<dbReference type="EC" id="4.1.3.38" evidence="8 10"/>
<dbReference type="RefSeq" id="WP_075367907.1">
    <property type="nucleotide sequence ID" value="NZ_MSDQ01000004.1"/>
</dbReference>
<dbReference type="PANTHER" id="PTHR42743:SF2">
    <property type="entry name" value="AMINODEOXYCHORISMATE LYASE"/>
    <property type="match status" value="1"/>
</dbReference>
<protein>
    <recommendedName>
        <fullName evidence="8 10">Aminodeoxychorismate lyase</fullName>
        <ecNumber evidence="8 10">4.1.3.38</ecNumber>
    </recommendedName>
</protein>
<keyword evidence="5" id="KW-0289">Folate biosynthesis</keyword>
<dbReference type="GO" id="GO:0030170">
    <property type="term" value="F:pyridoxal phosphate binding"/>
    <property type="evidence" value="ECO:0007669"/>
    <property type="project" value="InterPro"/>
</dbReference>
<dbReference type="SUPFAM" id="SSF56752">
    <property type="entry name" value="D-aminoacid aminotransferase-like PLP-dependent enzymes"/>
    <property type="match status" value="1"/>
</dbReference>
<dbReference type="Pfam" id="PF01063">
    <property type="entry name" value="Aminotran_4"/>
    <property type="match status" value="1"/>
</dbReference>
<comment type="catalytic activity">
    <reaction evidence="9">
        <text>4-amino-4-deoxychorismate = 4-aminobenzoate + pyruvate + H(+)</text>
        <dbReference type="Rhea" id="RHEA:16201"/>
        <dbReference type="ChEBI" id="CHEBI:15361"/>
        <dbReference type="ChEBI" id="CHEBI:15378"/>
        <dbReference type="ChEBI" id="CHEBI:17836"/>
        <dbReference type="ChEBI" id="CHEBI:58406"/>
        <dbReference type="EC" id="4.1.3.38"/>
    </reaction>
</comment>
<evidence type="ECO:0000313" key="11">
    <source>
        <dbReference type="EMBL" id="OLO12973.1"/>
    </source>
</evidence>
<organism evidence="11 12">
    <name type="scientific">Chromohalobacter japonicus</name>
    <dbReference type="NCBI Taxonomy" id="223900"/>
    <lineage>
        <taxon>Bacteria</taxon>
        <taxon>Pseudomonadati</taxon>
        <taxon>Pseudomonadota</taxon>
        <taxon>Gammaproteobacteria</taxon>
        <taxon>Oceanospirillales</taxon>
        <taxon>Halomonadaceae</taxon>
        <taxon>Chromohalobacter</taxon>
    </lineage>
</organism>
<dbReference type="Proteomes" id="UP000186806">
    <property type="component" value="Unassembled WGS sequence"/>
</dbReference>
<dbReference type="AlphaFoldDB" id="A0A1Q8TH29"/>
<keyword evidence="4" id="KW-0663">Pyridoxal phosphate</keyword>
<evidence type="ECO:0000256" key="10">
    <source>
        <dbReference type="NCBIfam" id="TIGR03461"/>
    </source>
</evidence>
<keyword evidence="6 11" id="KW-0456">Lyase</keyword>
<dbReference type="Gene3D" id="3.20.10.10">
    <property type="entry name" value="D-amino Acid Aminotransferase, subunit A, domain 2"/>
    <property type="match status" value="1"/>
</dbReference>
<evidence type="ECO:0000256" key="9">
    <source>
        <dbReference type="ARBA" id="ARBA00049529"/>
    </source>
</evidence>
<dbReference type="Gene3D" id="3.30.470.10">
    <property type="match status" value="1"/>
</dbReference>
<evidence type="ECO:0000256" key="1">
    <source>
        <dbReference type="ARBA" id="ARBA00001933"/>
    </source>
</evidence>
<dbReference type="GO" id="GO:0008696">
    <property type="term" value="F:4-amino-4-deoxychorismate lyase activity"/>
    <property type="evidence" value="ECO:0007669"/>
    <property type="project" value="UniProtKB-UniRule"/>
</dbReference>
<evidence type="ECO:0000256" key="7">
    <source>
        <dbReference type="ARBA" id="ARBA00035633"/>
    </source>
</evidence>
<dbReference type="InterPro" id="IPR050571">
    <property type="entry name" value="Class-IV_PLP-Dep_Aminotrnsfr"/>
</dbReference>
<name>A0A1Q8TH29_9GAMM</name>
<evidence type="ECO:0000256" key="6">
    <source>
        <dbReference type="ARBA" id="ARBA00023239"/>
    </source>
</evidence>
<dbReference type="InterPro" id="IPR001544">
    <property type="entry name" value="Aminotrans_IV"/>
</dbReference>
<reference evidence="11 12" key="1">
    <citation type="submission" date="2016-12" db="EMBL/GenBank/DDBJ databases">
        <title>Draft genome sequences of strains Salinicola socius SMB35, Salinicola sp. MH3R3-1 and Chromohalobacter sp. SMB17 from the Verkhnekamsk potash mining region of Russia.</title>
        <authorList>
            <person name="Mavrodi D.V."/>
            <person name="Olsson B.E."/>
            <person name="Korsakova E.S."/>
            <person name="Pyankova A."/>
            <person name="Mavrodi O.V."/>
            <person name="Plotnikova E.G."/>
        </authorList>
    </citation>
    <scope>NUCLEOTIDE SEQUENCE [LARGE SCALE GENOMIC DNA]</scope>
    <source>
        <strain evidence="11 12">SMB17</strain>
    </source>
</reference>
<comment type="caution">
    <text evidence="11">The sequence shown here is derived from an EMBL/GenBank/DDBJ whole genome shotgun (WGS) entry which is preliminary data.</text>
</comment>
<proteinExistence type="inferred from homology"/>
<dbReference type="GO" id="GO:0046656">
    <property type="term" value="P:folic acid biosynthetic process"/>
    <property type="evidence" value="ECO:0007669"/>
    <property type="project" value="UniProtKB-KW"/>
</dbReference>
<comment type="cofactor">
    <cofactor evidence="1">
        <name>pyridoxal 5'-phosphate</name>
        <dbReference type="ChEBI" id="CHEBI:597326"/>
    </cofactor>
</comment>
<sequence>MTDDAVPFDDRGFAYGDGLFETVLVRDGQPLLWDAHLRRLARGAERLEIPLPDTQTLASLPGQAEAGLCVLKLLVTRGSGGRGYASPESPVPRLRWRFMPFMPQSTYWRDGVRVRLCRLRLGHQPLLAGIKHLNRLENVMARREWRDPDVAEGVLCDQHDRLVEATSMNLVWRRHGILETPDLAACGVEGTLLAALRERLSIRTRGVGIEALMEADAAWVINSVQGVWPLKQLDDADGTCLNRWPVHTAHRYLQQHAHPLLGYPHDVFDEA</sequence>
<dbReference type="GO" id="GO:0008153">
    <property type="term" value="P:4-aminobenzoate biosynthetic process"/>
    <property type="evidence" value="ECO:0007669"/>
    <property type="project" value="UniProtKB-UniRule"/>
</dbReference>
<gene>
    <name evidence="11" type="ORF">BTW10_01810</name>
</gene>
<keyword evidence="12" id="KW-1185">Reference proteome</keyword>
<dbReference type="GO" id="GO:0005829">
    <property type="term" value="C:cytosol"/>
    <property type="evidence" value="ECO:0007669"/>
    <property type="project" value="TreeGrafter"/>
</dbReference>
<evidence type="ECO:0000256" key="4">
    <source>
        <dbReference type="ARBA" id="ARBA00022898"/>
    </source>
</evidence>
<dbReference type="InterPro" id="IPR043131">
    <property type="entry name" value="BCAT-like_N"/>
</dbReference>
<dbReference type="InterPro" id="IPR043132">
    <property type="entry name" value="BCAT-like_C"/>
</dbReference>
<evidence type="ECO:0000256" key="5">
    <source>
        <dbReference type="ARBA" id="ARBA00022909"/>
    </source>
</evidence>
<comment type="pathway">
    <text evidence="7">Cofactor biosynthesis; tetrahydrofolate biosynthesis; 4-aminobenzoate from chorismate: step 2/2.</text>
</comment>
<comment type="subunit">
    <text evidence="3">Homodimer.</text>
</comment>
<evidence type="ECO:0000256" key="2">
    <source>
        <dbReference type="ARBA" id="ARBA00009320"/>
    </source>
</evidence>
<dbReference type="InterPro" id="IPR017824">
    <property type="entry name" value="Aminodeoxychorismate_lyase_IV"/>
</dbReference>
<dbReference type="NCBIfam" id="TIGR03461">
    <property type="entry name" value="pabC_Proteo"/>
    <property type="match status" value="1"/>
</dbReference>